<evidence type="ECO:0000313" key="2">
    <source>
        <dbReference type="Proteomes" id="UP000316609"/>
    </source>
</evidence>
<dbReference type="InterPro" id="IPR008551">
    <property type="entry name" value="TANGO2"/>
</dbReference>
<protein>
    <submittedName>
        <fullName evidence="1">NRDE family protein</fullName>
    </submittedName>
</protein>
<dbReference type="PANTHER" id="PTHR17985">
    <property type="entry name" value="SER/THR-RICH PROTEIN T10 IN DGCR REGION"/>
    <property type="match status" value="1"/>
</dbReference>
<evidence type="ECO:0000313" key="1">
    <source>
        <dbReference type="EMBL" id="TMQ64167.1"/>
    </source>
</evidence>
<reference evidence="1 2" key="1">
    <citation type="journal article" date="2019" name="Nat. Microbiol.">
        <title>Mediterranean grassland soil C-N compound turnover is dependent on rainfall and depth, and is mediated by genomically divergent microorganisms.</title>
        <authorList>
            <person name="Diamond S."/>
            <person name="Andeer P.F."/>
            <person name="Li Z."/>
            <person name="Crits-Christoph A."/>
            <person name="Burstein D."/>
            <person name="Anantharaman K."/>
            <person name="Lane K.R."/>
            <person name="Thomas B.C."/>
            <person name="Pan C."/>
            <person name="Northen T.R."/>
            <person name="Banfield J.F."/>
        </authorList>
    </citation>
    <scope>NUCLEOTIDE SEQUENCE [LARGE SCALE GENOMIC DNA]</scope>
    <source>
        <strain evidence="1">WS_8</strain>
    </source>
</reference>
<dbReference type="Proteomes" id="UP000316609">
    <property type="component" value="Unassembled WGS sequence"/>
</dbReference>
<comment type="caution">
    <text evidence="1">The sequence shown here is derived from an EMBL/GenBank/DDBJ whole genome shotgun (WGS) entry which is preliminary data.</text>
</comment>
<dbReference type="Pfam" id="PF05742">
    <property type="entry name" value="TANGO2"/>
    <property type="match status" value="1"/>
</dbReference>
<organism evidence="1 2">
    <name type="scientific">Eiseniibacteriota bacterium</name>
    <dbReference type="NCBI Taxonomy" id="2212470"/>
    <lineage>
        <taxon>Bacteria</taxon>
        <taxon>Candidatus Eiseniibacteriota</taxon>
    </lineage>
</organism>
<name>A0A538TKL2_UNCEI</name>
<dbReference type="PANTHER" id="PTHR17985:SF8">
    <property type="entry name" value="TRANSPORT AND GOLGI ORGANIZATION PROTEIN 2 HOMOLOG"/>
    <property type="match status" value="1"/>
</dbReference>
<accession>A0A538TKL2</accession>
<proteinExistence type="predicted"/>
<gene>
    <name evidence="1" type="ORF">E6K78_09740</name>
</gene>
<sequence length="252" mass="27598">MCTLILGRDVVGPRTVILGANRDEDPTRPAETPRALRERPRVVGGRDVRAGGTWLAVREGLAVAMLNRRDGGEPAAPRADRRSRGLLTIDVATVPEPADAIDHARTLVARDRYAPFSLVLASPASCWWLSHDGDGPGRSVEVPAGWHVLTHMDLDDDRELRTVRLMRELDGFRPRTAEQATERLRALLGSHEAGAANPAVCLHQGRMVTVSSSLVWLAESEARYLHAEGRPCENPFVDYSRLLASPASAKNR</sequence>
<dbReference type="EMBL" id="VBOY01000093">
    <property type="protein sequence ID" value="TMQ64167.1"/>
    <property type="molecule type" value="Genomic_DNA"/>
</dbReference>
<dbReference type="AlphaFoldDB" id="A0A538TKL2"/>